<proteinExistence type="predicted"/>
<feature type="non-terminal residue" evidence="1">
    <location>
        <position position="1"/>
    </location>
</feature>
<dbReference type="Proteomes" id="UP000475862">
    <property type="component" value="Unassembled WGS sequence"/>
</dbReference>
<dbReference type="AlphaFoldDB" id="A0A6G0U0Y6"/>
<dbReference type="EMBL" id="VYZN01000012">
    <property type="protein sequence ID" value="KAE9541544.1"/>
    <property type="molecule type" value="Genomic_DNA"/>
</dbReference>
<evidence type="ECO:0000313" key="1">
    <source>
        <dbReference type="EMBL" id="KAE9541544.1"/>
    </source>
</evidence>
<gene>
    <name evidence="1" type="ORF">AGLY_003535</name>
</gene>
<protein>
    <submittedName>
        <fullName evidence="1">Uncharacterized protein</fullName>
    </submittedName>
</protein>
<organism evidence="1 2">
    <name type="scientific">Aphis glycines</name>
    <name type="common">Soybean aphid</name>
    <dbReference type="NCBI Taxonomy" id="307491"/>
    <lineage>
        <taxon>Eukaryota</taxon>
        <taxon>Metazoa</taxon>
        <taxon>Ecdysozoa</taxon>
        <taxon>Arthropoda</taxon>
        <taxon>Hexapoda</taxon>
        <taxon>Insecta</taxon>
        <taxon>Pterygota</taxon>
        <taxon>Neoptera</taxon>
        <taxon>Paraneoptera</taxon>
        <taxon>Hemiptera</taxon>
        <taxon>Sternorrhyncha</taxon>
        <taxon>Aphidomorpha</taxon>
        <taxon>Aphidoidea</taxon>
        <taxon>Aphididae</taxon>
        <taxon>Aphidini</taxon>
        <taxon>Aphis</taxon>
        <taxon>Aphis</taxon>
    </lineage>
</organism>
<comment type="caution">
    <text evidence="1">The sequence shown here is derived from an EMBL/GenBank/DDBJ whole genome shotgun (WGS) entry which is preliminary data.</text>
</comment>
<keyword evidence="2" id="KW-1185">Reference proteome</keyword>
<name>A0A6G0U0Y6_APHGL</name>
<sequence>TTAIFSVYLACVILPTILQKNKNYIFYEDLDLKVYFSYQPPADDGRHRCTTTAFGPIEPPALRTGPRFLGLFRCVHSNLIKETTNFAPTTCVQFISPHTVLIHIPDDVTRPGRSAVCVVHSKHGGVTGLKVVVVANFSQFSPAVECVIATQYIRASIAYSNTKSMQKEGIISLTWVFVIASDSEPLRFSLEICIFVLCDYYLASHPSVVMAK</sequence>
<evidence type="ECO:0000313" key="2">
    <source>
        <dbReference type="Proteomes" id="UP000475862"/>
    </source>
</evidence>
<reference evidence="1 2" key="1">
    <citation type="submission" date="2019-08" db="EMBL/GenBank/DDBJ databases">
        <title>The genome of the soybean aphid Biotype 1, its phylome, world population structure and adaptation to the North American continent.</title>
        <authorList>
            <person name="Giordano R."/>
            <person name="Donthu R.K."/>
            <person name="Hernandez A.G."/>
            <person name="Wright C.L."/>
            <person name="Zimin A.V."/>
        </authorList>
    </citation>
    <scope>NUCLEOTIDE SEQUENCE [LARGE SCALE GENOMIC DNA]</scope>
    <source>
        <tissue evidence="1">Whole aphids</tissue>
    </source>
</reference>
<accession>A0A6G0U0Y6</accession>